<evidence type="ECO:0000256" key="1">
    <source>
        <dbReference type="ARBA" id="ARBA00000966"/>
    </source>
</evidence>
<gene>
    <name evidence="11" type="primary">cflB</name>
</gene>
<dbReference type="CAZy" id="GH5">
    <property type="family name" value="Glycoside Hydrolase Family 5"/>
</dbReference>
<dbReference type="PROSITE" id="PS00659">
    <property type="entry name" value="GLYCOSYL_HYDROL_F5"/>
    <property type="match status" value="1"/>
</dbReference>
<dbReference type="InterPro" id="IPR018366">
    <property type="entry name" value="CBM2_CS"/>
</dbReference>
<comment type="similarity">
    <text evidence="7">Belongs to the glycosyl hydrolase 5 (cellulase A) family.</text>
</comment>
<dbReference type="SUPFAM" id="SSF51445">
    <property type="entry name" value="(Trans)glycosidases"/>
    <property type="match status" value="1"/>
</dbReference>
<dbReference type="SMART" id="SM00637">
    <property type="entry name" value="CBD_II"/>
    <property type="match status" value="1"/>
</dbReference>
<keyword evidence="4 7" id="KW-0119">Carbohydrate metabolism</keyword>
<dbReference type="AlphaFoldDB" id="Q9S3V3"/>
<accession>Q9S3V3</accession>
<dbReference type="InterPro" id="IPR006311">
    <property type="entry name" value="TAT_signal"/>
</dbReference>
<dbReference type="CAZy" id="CBM2">
    <property type="family name" value="Carbohydrate-Binding Module Family 2"/>
</dbReference>
<dbReference type="InterPro" id="IPR017853">
    <property type="entry name" value="GH"/>
</dbReference>
<keyword evidence="5 7" id="KW-0326">Glycosidase</keyword>
<evidence type="ECO:0000313" key="11">
    <source>
        <dbReference type="EMBL" id="AAD48494.3"/>
    </source>
</evidence>
<dbReference type="Pfam" id="PF00553">
    <property type="entry name" value="CBM_2"/>
    <property type="match status" value="1"/>
</dbReference>
<protein>
    <recommendedName>
        <fullName evidence="7">Endoglucanase</fullName>
        <ecNumber evidence="7">3.2.1.4</ecNumber>
    </recommendedName>
</protein>
<evidence type="ECO:0000256" key="5">
    <source>
        <dbReference type="ARBA" id="ARBA00023295"/>
    </source>
</evidence>
<dbReference type="SUPFAM" id="SSF49384">
    <property type="entry name" value="Carbohydrate-binding domain"/>
    <property type="match status" value="1"/>
</dbReference>
<feature type="domain" description="CBM2" evidence="10">
    <location>
        <begin position="495"/>
        <end position="574"/>
    </location>
</feature>
<keyword evidence="6 7" id="KW-0624">Polysaccharide degradation</keyword>
<evidence type="ECO:0000256" key="8">
    <source>
        <dbReference type="SAM" id="MobiDB-lite"/>
    </source>
</evidence>
<dbReference type="Gene3D" id="2.60.40.290">
    <property type="match status" value="1"/>
</dbReference>
<dbReference type="PANTHER" id="PTHR35923">
    <property type="entry name" value="MAJOR EXTRACELLULAR ENDOGLUCANASE"/>
    <property type="match status" value="1"/>
</dbReference>
<dbReference type="PROSITE" id="PS51318">
    <property type="entry name" value="TAT"/>
    <property type="match status" value="1"/>
</dbReference>
<keyword evidence="3 7" id="KW-0136">Cellulose degradation</keyword>
<reference evidence="11" key="2">
    <citation type="submission" date="2008-09" db="EMBL/GenBank/DDBJ databases">
        <authorList>
            <person name="Herrera A."/>
            <person name="Ponce-Noyola T."/>
            <person name="Salgado L.M."/>
        </authorList>
    </citation>
    <scope>NUCLEOTIDE SEQUENCE</scope>
    <source>
        <strain evidence="11">CDBB531</strain>
    </source>
</reference>
<dbReference type="PANTHER" id="PTHR35923:SF2">
    <property type="entry name" value="ENDOGLUCANASE"/>
    <property type="match status" value="1"/>
</dbReference>
<feature type="signal peptide" evidence="9">
    <location>
        <begin position="1"/>
        <end position="41"/>
    </location>
</feature>
<keyword evidence="2 7" id="KW-0378">Hydrolase</keyword>
<dbReference type="InterPro" id="IPR012291">
    <property type="entry name" value="CBM2_carb-bd_dom_sf"/>
</dbReference>
<sequence>MSAPVSVTRRRTLRARVVAGIAAVAAPAAPLAVAAASPVAAAPTSDWLHTQGNKIVDESGKEVWLTGANWFGFNATERVFHGLWAVNLEDVTRSMAEHGINIVRVPISTQPLLEWKAGKAAVSSGVNTYVNPELVGKTSLEVFDRFLALSEKYGLKVMLDVHSAEANNAGHFHPVWWKGTVTVDDFYSAWEWVTARYKNNDTLVAMDIKNEPHGTANSSPRAKWDSSTDQDNFKNLCQVTGRKILAINPNVLILCEGIEVYPKPGVSWTSTNKEFYGTWWGCNLRGVTDHPVDLCANQDQLGDSPHDYGPMMFGSRTGSTSRSPRLTLEADVWDPNWLYIHKKNISQPLIREWGGQVAQDERQDRWMTALRDLMIERRMLHTFWSLNPNSGDTGGLLLDDWKTWDSAKYQLLKPGLWHDGRQVPTGFEHQVGLGRCEQRTTPRRTTDDPTQDPTDDRRRIRRRPDDGAHRLVHGDLPGQRVEHRDVGRGQGQEHGTSALSGWSLQFTLPAGQKLEQGWSGTWSQSGQTVTVTNAAWNGTLAAGGTVEVGFNGTHTGSTTAPSAFTLNAADCTTA</sequence>
<dbReference type="InterPro" id="IPR018087">
    <property type="entry name" value="Glyco_hydro_5_CS"/>
</dbReference>
<evidence type="ECO:0000256" key="6">
    <source>
        <dbReference type="ARBA" id="ARBA00023326"/>
    </source>
</evidence>
<name>Q9S3V3_9CELL</name>
<feature type="chain" id="PRO_5004332463" description="Endoglucanase" evidence="9">
    <location>
        <begin position="42"/>
        <end position="574"/>
    </location>
</feature>
<feature type="compositionally biased region" description="Basic and acidic residues" evidence="8">
    <location>
        <begin position="436"/>
        <end position="447"/>
    </location>
</feature>
<dbReference type="EC" id="3.2.1.4" evidence="7"/>
<evidence type="ECO:0000259" key="10">
    <source>
        <dbReference type="PROSITE" id="PS51173"/>
    </source>
</evidence>
<feature type="region of interest" description="Disordered" evidence="8">
    <location>
        <begin position="428"/>
        <end position="497"/>
    </location>
</feature>
<evidence type="ECO:0000256" key="9">
    <source>
        <dbReference type="SAM" id="SignalP"/>
    </source>
</evidence>
<organism evidence="11">
    <name type="scientific">Cellulomonas flavigena</name>
    <dbReference type="NCBI Taxonomy" id="1711"/>
    <lineage>
        <taxon>Bacteria</taxon>
        <taxon>Bacillati</taxon>
        <taxon>Actinomycetota</taxon>
        <taxon>Actinomycetes</taxon>
        <taxon>Micrococcales</taxon>
        <taxon>Cellulomonadaceae</taxon>
        <taxon>Cellulomonas</taxon>
    </lineage>
</organism>
<keyword evidence="9" id="KW-0732">Signal</keyword>
<dbReference type="GO" id="GO:0030247">
    <property type="term" value="F:polysaccharide binding"/>
    <property type="evidence" value="ECO:0007669"/>
    <property type="project" value="UniProtKB-UniRule"/>
</dbReference>
<dbReference type="SMR" id="Q9S3V3"/>
<comment type="catalytic activity">
    <reaction evidence="1 7">
        <text>Endohydrolysis of (1-&gt;4)-beta-D-glucosidic linkages in cellulose, lichenin and cereal beta-D-glucans.</text>
        <dbReference type="EC" id="3.2.1.4"/>
    </reaction>
</comment>
<dbReference type="GO" id="GO:0030245">
    <property type="term" value="P:cellulose catabolic process"/>
    <property type="evidence" value="ECO:0007669"/>
    <property type="project" value="UniProtKB-KW"/>
</dbReference>
<dbReference type="InterPro" id="IPR001547">
    <property type="entry name" value="Glyco_hydro_5"/>
</dbReference>
<dbReference type="PROSITE" id="PS00561">
    <property type="entry name" value="CBM2_A"/>
    <property type="match status" value="1"/>
</dbReference>
<dbReference type="GO" id="GO:0008810">
    <property type="term" value="F:cellulase activity"/>
    <property type="evidence" value="ECO:0007669"/>
    <property type="project" value="UniProtKB-EC"/>
</dbReference>
<evidence type="ECO:0000256" key="7">
    <source>
        <dbReference type="RuleBase" id="RU361153"/>
    </source>
</evidence>
<dbReference type="Gene3D" id="3.20.20.80">
    <property type="entry name" value="Glycosidases"/>
    <property type="match status" value="1"/>
</dbReference>
<proteinExistence type="inferred from homology"/>
<evidence type="ECO:0000256" key="4">
    <source>
        <dbReference type="ARBA" id="ARBA00023277"/>
    </source>
</evidence>
<evidence type="ECO:0000256" key="3">
    <source>
        <dbReference type="ARBA" id="ARBA00023001"/>
    </source>
</evidence>
<dbReference type="InterPro" id="IPR008965">
    <property type="entry name" value="CBM2/CBM3_carb-bd_dom_sf"/>
</dbReference>
<reference evidence="11" key="1">
    <citation type="journal article" date="2003" name="Curr. Microbiol.">
        <title>Expression and characterization of the celcflB gene from Cellulomonas flavigena encoding an endo-beta-1,4-glucanase.</title>
        <authorList>
            <person name="Gutierrez-Nava A."/>
            <person name="Herrera-Herrera A."/>
            <person name="Mayorga-Reyes L."/>
            <person name="Salgado L.M."/>
            <person name="Ponce-Noyola T."/>
        </authorList>
    </citation>
    <scope>NUCLEOTIDE SEQUENCE</scope>
    <source>
        <strain evidence="11">CDBB531</strain>
    </source>
</reference>
<dbReference type="Pfam" id="PF00150">
    <property type="entry name" value="Cellulase"/>
    <property type="match status" value="1"/>
</dbReference>
<dbReference type="EMBL" id="AF172345">
    <property type="protein sequence ID" value="AAD48494.3"/>
    <property type="molecule type" value="Genomic_DNA"/>
</dbReference>
<feature type="compositionally biased region" description="Basic and acidic residues" evidence="8">
    <location>
        <begin position="454"/>
        <end position="473"/>
    </location>
</feature>
<evidence type="ECO:0000256" key="2">
    <source>
        <dbReference type="ARBA" id="ARBA00022801"/>
    </source>
</evidence>
<dbReference type="PROSITE" id="PS51173">
    <property type="entry name" value="CBM2"/>
    <property type="match status" value="1"/>
</dbReference>
<dbReference type="InterPro" id="IPR001919">
    <property type="entry name" value="CBD2"/>
</dbReference>